<protein>
    <submittedName>
        <fullName evidence="3">ERF superfamily protein</fullName>
    </submittedName>
</protein>
<dbReference type="RefSeq" id="WP_095608539.1">
    <property type="nucleotide sequence ID" value="NZ_LMVN01000011.1"/>
</dbReference>
<evidence type="ECO:0000313" key="2">
    <source>
        <dbReference type="EMBL" id="PAV07653.1"/>
    </source>
</evidence>
<evidence type="ECO:0000256" key="1">
    <source>
        <dbReference type="SAM" id="MobiDB-lite"/>
    </source>
</evidence>
<name>A0A2A2HEI6_9EURY</name>
<dbReference type="Pfam" id="PF04404">
    <property type="entry name" value="ERF"/>
    <property type="match status" value="1"/>
</dbReference>
<dbReference type="Proteomes" id="UP000246004">
    <property type="component" value="Unassembled WGS sequence"/>
</dbReference>
<organism evidence="2 4">
    <name type="scientific">Methanosphaera cuniculi</name>
    <dbReference type="NCBI Taxonomy" id="1077256"/>
    <lineage>
        <taxon>Archaea</taxon>
        <taxon>Methanobacteriati</taxon>
        <taxon>Methanobacteriota</taxon>
        <taxon>Methanomada group</taxon>
        <taxon>Methanobacteria</taxon>
        <taxon>Methanobacteriales</taxon>
        <taxon>Methanobacteriaceae</taxon>
        <taxon>Methanosphaera</taxon>
    </lineage>
</organism>
<reference evidence="2 4" key="2">
    <citation type="journal article" date="2017" name="BMC Genomics">
        <title>Genomic analysis of methanogenic archaea reveals a shift towards energy conservation.</title>
        <authorList>
            <person name="Gilmore S.P."/>
            <person name="Henske J.K."/>
            <person name="Sexton J.A."/>
            <person name="Solomon K.V."/>
            <person name="Seppala S."/>
            <person name="Yoo J.I."/>
            <person name="Huyett L.M."/>
            <person name="Pressman A."/>
            <person name="Cogan J.Z."/>
            <person name="Kivenson V."/>
            <person name="Peng X."/>
            <person name="Tan Y."/>
            <person name="Valentine D.L."/>
            <person name="O'Malley M.A."/>
        </authorList>
    </citation>
    <scope>NUCLEOTIDE SEQUENCE [LARGE SCALE GENOMIC DNA]</scope>
    <source>
        <strain evidence="2 4">1R-7</strain>
    </source>
</reference>
<dbReference type="AlphaFoldDB" id="A0A2A2HEI6"/>
<dbReference type="OrthoDB" id="81762at2157"/>
<feature type="compositionally biased region" description="Basic residues" evidence="1">
    <location>
        <begin position="142"/>
        <end position="152"/>
    </location>
</feature>
<keyword evidence="4" id="KW-1185">Reference proteome</keyword>
<dbReference type="EMBL" id="LMVN01000011">
    <property type="protein sequence ID" value="PAV07653.1"/>
    <property type="molecule type" value="Genomic_DNA"/>
</dbReference>
<evidence type="ECO:0000313" key="3">
    <source>
        <dbReference type="EMBL" id="PWL08021.1"/>
    </source>
</evidence>
<comment type="caution">
    <text evidence="2">The sequence shown here is derived from an EMBL/GenBank/DDBJ whole genome shotgun (WGS) entry which is preliminary data.</text>
</comment>
<proteinExistence type="predicted"/>
<sequence>MNIKTMKKINDGRSYFQQQDVKKSGKNKYQHFNYFELQDIIPVKNEICTKFKIADYFIFDIEKQNARLEIYDLEQDDHQDPVTFQILIPEPQEMNSTKRMQEIGALQTYSHRYLLLQFLDVTECDRIDATNTSKITGENKTNKKVQKSKTKKVEKTTSSSDEQNQALIGLDKKTEDKAETVLNTIKDTLPETSKMYGKMYLSILDHPNFQKEYNYSDSSIKDARKIVVEGIEKGIYK</sequence>
<accession>A0A2A2HEI6</accession>
<evidence type="ECO:0000313" key="4">
    <source>
        <dbReference type="Proteomes" id="UP000217528"/>
    </source>
</evidence>
<reference evidence="3 5" key="1">
    <citation type="submission" date="2016-04" db="EMBL/GenBank/DDBJ databases">
        <title>Genome sequence of Methanosphaera cuniculi DSM 4103.</title>
        <authorList>
            <person name="Poehlein A."/>
            <person name="Seedorf H."/>
            <person name="Daniel R."/>
        </authorList>
    </citation>
    <scope>NUCLEOTIDE SEQUENCE [LARGE SCALE GENOMIC DNA]</scope>
    <source>
        <strain evidence="3 5">DSM 4103</strain>
    </source>
</reference>
<dbReference type="InterPro" id="IPR007499">
    <property type="entry name" value="ERF_bacteria_virus"/>
</dbReference>
<dbReference type="Proteomes" id="UP000217528">
    <property type="component" value="Unassembled WGS sequence"/>
</dbReference>
<dbReference type="EMBL" id="LWMS01000031">
    <property type="protein sequence ID" value="PWL08021.1"/>
    <property type="molecule type" value="Genomic_DNA"/>
</dbReference>
<gene>
    <name evidence="2" type="ORF">ASJ82_08225</name>
    <name evidence="3" type="ORF">MSCUN_09520</name>
</gene>
<feature type="region of interest" description="Disordered" evidence="1">
    <location>
        <begin position="139"/>
        <end position="164"/>
    </location>
</feature>
<evidence type="ECO:0000313" key="5">
    <source>
        <dbReference type="Proteomes" id="UP000246004"/>
    </source>
</evidence>